<reference evidence="4 5" key="1">
    <citation type="submission" date="2016-11" db="EMBL/GenBank/DDBJ databases">
        <title>Comparative genomics of Bartonella apis.</title>
        <authorList>
            <person name="Engel P."/>
        </authorList>
    </citation>
    <scope>NUCLEOTIDE SEQUENCE [LARGE SCALE GENOMIC DNA]</scope>
    <source>
        <strain evidence="4 5">BBC0178</strain>
    </source>
</reference>
<keyword evidence="5" id="KW-1185">Reference proteome</keyword>
<dbReference type="PANTHER" id="PTHR43585">
    <property type="entry name" value="FUMIPYRROLE BIOSYNTHESIS PROTEIN C"/>
    <property type="match status" value="1"/>
</dbReference>
<dbReference type="RefSeq" id="WP_078039832.1">
    <property type="nucleotide sequence ID" value="NZ_CP015820.1"/>
</dbReference>
<dbReference type="KEGG" id="bapa:BBC0178_017030"/>
<dbReference type="InterPro" id="IPR052032">
    <property type="entry name" value="ATP-dep_AA_Ligase"/>
</dbReference>
<dbReference type="GO" id="GO:0005524">
    <property type="term" value="F:ATP binding"/>
    <property type="evidence" value="ECO:0007669"/>
    <property type="project" value="UniProtKB-KW"/>
</dbReference>
<evidence type="ECO:0000256" key="1">
    <source>
        <dbReference type="ARBA" id="ARBA00022598"/>
    </source>
</evidence>
<evidence type="ECO:0000313" key="4">
    <source>
        <dbReference type="EMBL" id="AQT43156.1"/>
    </source>
</evidence>
<dbReference type="Pfam" id="PF13535">
    <property type="entry name" value="ATP-grasp_4"/>
    <property type="match status" value="1"/>
</dbReference>
<evidence type="ECO:0000313" key="5">
    <source>
        <dbReference type="Proteomes" id="UP000189660"/>
    </source>
</evidence>
<proteinExistence type="predicted"/>
<evidence type="ECO:0000256" key="2">
    <source>
        <dbReference type="ARBA" id="ARBA00022741"/>
    </source>
</evidence>
<accession>A0A1U9MD00</accession>
<dbReference type="PANTHER" id="PTHR43585:SF2">
    <property type="entry name" value="ATP-GRASP ENZYME FSQD"/>
    <property type="match status" value="1"/>
</dbReference>
<evidence type="ECO:0000256" key="3">
    <source>
        <dbReference type="ARBA" id="ARBA00022840"/>
    </source>
</evidence>
<dbReference type="SUPFAM" id="SSF56059">
    <property type="entry name" value="Glutathione synthetase ATP-binding domain-like"/>
    <property type="match status" value="1"/>
</dbReference>
<protein>
    <submittedName>
        <fullName evidence="4">ATP-grasp domain-containing protein</fullName>
    </submittedName>
</protein>
<sequence>MNKNCVIIVDPMSTGALYAPLISKLGYLCYCVQSDPNLPPKFANSFTGEGFFDKNLYSADEIKEKLGSNDVFAVLCGAETGVYCTEALADYFGTPSNDVHHTNWRRSKIDMQKRLEINGLKHIKTIKITREMKDFPIFSSPTGYVLKPNESCLTDDVLFFENPDDVKQHIKEIDWDRTNAVGQKNTSFLLQERLTGDEYVVDLVSFKGVTKVCSLCRYRKGTHNNSHFVYEALEVLDLTIKDYAPLLSCAVECIKAVAIEYGPAHLELIWTKTGPVMVEVGARLHGGIAPLLFNECYSNGLLETAVSVCSDNFNSKPAILGTNGRIIFLINEKADRHVSDTSRLIRDFQSIPGVSTVKLFFGDNSPIPLTTDLANCPGIITAVAKDTAALDVIENKIRALFAE</sequence>
<gene>
    <name evidence="4" type="ORF">BBC0178_017030</name>
</gene>
<dbReference type="OrthoDB" id="9765608at2"/>
<dbReference type="EMBL" id="CP015820">
    <property type="protein sequence ID" value="AQT43156.1"/>
    <property type="molecule type" value="Genomic_DNA"/>
</dbReference>
<keyword evidence="1" id="KW-0436">Ligase</keyword>
<dbReference type="Proteomes" id="UP000189660">
    <property type="component" value="Chromosome"/>
</dbReference>
<keyword evidence="2" id="KW-0547">Nucleotide-binding</keyword>
<keyword evidence="3" id="KW-0067">ATP-binding</keyword>
<dbReference type="GO" id="GO:0016874">
    <property type="term" value="F:ligase activity"/>
    <property type="evidence" value="ECO:0007669"/>
    <property type="project" value="UniProtKB-KW"/>
</dbReference>
<name>A0A1U9MD00_9HYPH</name>
<dbReference type="Gene3D" id="3.30.470.20">
    <property type="entry name" value="ATP-grasp fold, B domain"/>
    <property type="match status" value="1"/>
</dbReference>
<dbReference type="AlphaFoldDB" id="A0A1U9MD00"/>
<organism evidence="4 5">
    <name type="scientific">Bartonella apihabitans</name>
    <dbReference type="NCBI Taxonomy" id="2750929"/>
    <lineage>
        <taxon>Bacteria</taxon>
        <taxon>Pseudomonadati</taxon>
        <taxon>Pseudomonadota</taxon>
        <taxon>Alphaproteobacteria</taxon>
        <taxon>Hyphomicrobiales</taxon>
        <taxon>Bartonellaceae</taxon>
        <taxon>Bartonella</taxon>
    </lineage>
</organism>